<dbReference type="Pfam" id="PF00013">
    <property type="entry name" value="KH_1"/>
    <property type="match status" value="6"/>
</dbReference>
<dbReference type="Pfam" id="PF24668">
    <property type="entry name" value="KH_Vigilin"/>
    <property type="match status" value="1"/>
</dbReference>
<feature type="domain" description="K Homology" evidence="5">
    <location>
        <begin position="635"/>
        <end position="704"/>
    </location>
</feature>
<dbReference type="Gene3D" id="3.30.1370.10">
    <property type="entry name" value="K Homology domain, type 1"/>
    <property type="match status" value="7"/>
</dbReference>
<evidence type="ECO:0000313" key="6">
    <source>
        <dbReference type="EMBL" id="SCV02651.1"/>
    </source>
</evidence>
<dbReference type="SUPFAM" id="SSF54791">
    <property type="entry name" value="Eukaryotic type KH-domain (KH-domain type I)"/>
    <property type="match status" value="6"/>
</dbReference>
<dbReference type="InterPro" id="IPR004087">
    <property type="entry name" value="KH_dom"/>
</dbReference>
<dbReference type="Proteomes" id="UP000191144">
    <property type="component" value="Chromosome H"/>
</dbReference>
<dbReference type="InterPro" id="IPR057778">
    <property type="entry name" value="KH_Vigilin_N"/>
</dbReference>
<dbReference type="InterPro" id="IPR036612">
    <property type="entry name" value="KH_dom_type_1_sf"/>
</dbReference>
<dbReference type="AlphaFoldDB" id="A0A1G4KDQ4"/>
<gene>
    <name evidence="6" type="ORF">LAME_0H03774G</name>
</gene>
<feature type="compositionally biased region" description="Low complexity" evidence="4">
    <location>
        <begin position="83"/>
        <end position="100"/>
    </location>
</feature>
<feature type="domain" description="K Homology" evidence="5">
    <location>
        <begin position="859"/>
        <end position="933"/>
    </location>
</feature>
<keyword evidence="7" id="KW-1185">Reference proteome</keyword>
<feature type="domain" description="K Homology" evidence="5">
    <location>
        <begin position="708"/>
        <end position="775"/>
    </location>
</feature>
<evidence type="ECO:0000313" key="7">
    <source>
        <dbReference type="Proteomes" id="UP000191144"/>
    </source>
</evidence>
<organism evidence="6 7">
    <name type="scientific">Lachancea meyersii CBS 8951</name>
    <dbReference type="NCBI Taxonomy" id="1266667"/>
    <lineage>
        <taxon>Eukaryota</taxon>
        <taxon>Fungi</taxon>
        <taxon>Dikarya</taxon>
        <taxon>Ascomycota</taxon>
        <taxon>Saccharomycotina</taxon>
        <taxon>Saccharomycetes</taxon>
        <taxon>Saccharomycetales</taxon>
        <taxon>Saccharomycetaceae</taxon>
        <taxon>Lachancea</taxon>
    </lineage>
</organism>
<feature type="region of interest" description="Disordered" evidence="4">
    <location>
        <begin position="1"/>
        <end position="59"/>
    </location>
</feature>
<feature type="domain" description="K Homology" evidence="5">
    <location>
        <begin position="1128"/>
        <end position="1210"/>
    </location>
</feature>
<name>A0A1G4KDQ4_9SACH</name>
<reference evidence="7" key="1">
    <citation type="submission" date="2016-03" db="EMBL/GenBank/DDBJ databases">
        <authorList>
            <person name="Devillers Hugo."/>
        </authorList>
    </citation>
    <scope>NUCLEOTIDE SEQUENCE [LARGE SCALE GENOMIC DNA]</scope>
</reference>
<dbReference type="GO" id="GO:0003723">
    <property type="term" value="F:RNA binding"/>
    <property type="evidence" value="ECO:0007669"/>
    <property type="project" value="UniProtKB-UniRule"/>
</dbReference>
<feature type="domain" description="K Homology" evidence="5">
    <location>
        <begin position="937"/>
        <end position="1005"/>
    </location>
</feature>
<keyword evidence="2 3" id="KW-0694">RNA-binding</keyword>
<accession>A0A1G4KDQ4</accession>
<dbReference type="InterPro" id="IPR004088">
    <property type="entry name" value="KH_dom_type_1"/>
</dbReference>
<evidence type="ECO:0000256" key="2">
    <source>
        <dbReference type="ARBA" id="ARBA00022884"/>
    </source>
</evidence>
<dbReference type="OrthoDB" id="10027144at2759"/>
<feature type="compositionally biased region" description="Polar residues" evidence="4">
    <location>
        <begin position="1"/>
        <end position="14"/>
    </location>
</feature>
<dbReference type="PROSITE" id="PS50084">
    <property type="entry name" value="KH_TYPE_1"/>
    <property type="match status" value="7"/>
</dbReference>
<evidence type="ECO:0000256" key="3">
    <source>
        <dbReference type="PROSITE-ProRule" id="PRU00117"/>
    </source>
</evidence>
<feature type="domain" description="K Homology" evidence="5">
    <location>
        <begin position="115"/>
        <end position="183"/>
    </location>
</feature>
<keyword evidence="1" id="KW-0677">Repeat</keyword>
<feature type="region of interest" description="Disordered" evidence="4">
    <location>
        <begin position="79"/>
        <end position="113"/>
    </location>
</feature>
<feature type="domain" description="K Homology" evidence="5">
    <location>
        <begin position="184"/>
        <end position="262"/>
    </location>
</feature>
<sequence>MSYPESESVNSTLETEPVLETPPTSGDAVSELDGEEVAAETSDAAIAPVEQKPLPTKKDFPTLGSGAFLAATSKVSWGPNMKSDASSSSSAFNSATQSRSTTPGASFQAKPARSQTIQEAFSLDLQSQVAIAKPDFSKIVQKVKQTHSVSIESTLSKQSRTFLISGKPEDVKAARREIVKKLTKPVTVTLQVPSKTRSVIIGAGGKTIRGISDPLEVRIDIGKDVNEDSYDEDLDDSLVDITIHGDLESVRIAQEKILAIVKEDTKNATVKINVPDKNLSPFIDLGFLEKTIESKVDEKEGKIQLSGLRDDVQAAKTSILQYLSDLATQIRTLKVTIPTKFQFLIDDALIKQNFNVIVKMPTMGEEEVAFIGPASKLDEAVTFARENSKKYKVESLEISKAHGKDLQHAKNIALYFAKYDLLGPIKNAHANVLIALPSPQELQSADAVLVRISSKIEHAEELKVVRKEIINLVNELPTSQVLVLDDVDYELFSKDIKHFLLQEEQKAGFVQLGDFYADDDRIIIVAQLSDEDFRPSDPELQQTLNEVSAALDPLRRKQENLSQEVISMSYAKQEQYLTVGSLTRKLVEQDIAANGGHVQFKLHRPSADCLTVRGDGKAVTATVNAIESILSHEDEKYEIKFGVSSNAVPRLIGSKGANLNAIREKYQCNIDVAAISNDNVTEVTVVGLKYAAEHAKAYLVSESKKWADVITKELNVLPKFRGKLIGSQGAYRTRLQTKYNVFIHFPSEGETKGVTINGPSRGVAKAYDELKALLDFEIENGHTSIIKVPTEHVARVIGKGGEMINDIRADFGVEMDFLQKTSDAKAAASGEVELEITGSRQAIKSATERVQAIVKEASDVESESFEVNPDYIKDIVGAGGRVLKELISKAGGDEVRNKSVDIPDAKSQENKIVVQGPKAFVKALVKEIKTIVAERENSITKELEIPSDRVGALIGPGGSVRRQLESEFRVRLLLPEIGDKSRKVEISGLSENIAACEKKIFSTIIRDTCDLEISVPASYHEFVSEKGAFIQKLRSDFFVNVKFGNANGKANKLARSRLSIPTENVVGTEEESIKFTQEEIPIELDEAQGSIPWRLSYEPVDLSDILTPEEQAAESQPKKEEVLVQVQKLIEARIELAPQASVVGYLWSKKPQDFRKVVGSMGSNIKKIREATGTLINVPKKGDKITDVIYIRGTKTGVEKAAEMITKKLKN</sequence>
<feature type="domain" description="K Homology" evidence="5">
    <location>
        <begin position="780"/>
        <end position="855"/>
    </location>
</feature>
<dbReference type="SMART" id="SM00322">
    <property type="entry name" value="KH"/>
    <property type="match status" value="8"/>
</dbReference>
<evidence type="ECO:0000256" key="4">
    <source>
        <dbReference type="SAM" id="MobiDB-lite"/>
    </source>
</evidence>
<protein>
    <submittedName>
        <fullName evidence="6">LAME_0H03774g1_1</fullName>
    </submittedName>
</protein>
<evidence type="ECO:0000259" key="5">
    <source>
        <dbReference type="SMART" id="SM00322"/>
    </source>
</evidence>
<dbReference type="EMBL" id="LT598480">
    <property type="protein sequence ID" value="SCV02651.1"/>
    <property type="molecule type" value="Genomic_DNA"/>
</dbReference>
<proteinExistence type="predicted"/>
<dbReference type="PANTHER" id="PTHR10288">
    <property type="entry name" value="KH DOMAIN CONTAINING RNA BINDING PROTEIN"/>
    <property type="match status" value="1"/>
</dbReference>
<evidence type="ECO:0000256" key="1">
    <source>
        <dbReference type="ARBA" id="ARBA00022737"/>
    </source>
</evidence>